<gene>
    <name evidence="1" type="ORF">MSG28_016014</name>
</gene>
<sequence length="326" mass="36534">MLRRCLFEGLGPDTNAITCAGVYKFCAPAMCPPSNSTFNIPESELYLNIVQRPDCVSCRILLNRGFSEPVSQTHNTNFLFTWKSSTLSSKPPRRRVARVSQEMLLRSEWFPLVRGRAKGWLKSPIRSGFTAAEGGLDTKPLSIEVVLSDVKIRFKGGLESLVGVSLNLRLFFTEPEFVFFMAGDVNSNMLSSKFKALAGRLKEVDCSVSARGAPKMKFLEEENEQADRLMVSDYRRPWTPATPEESQYSSVHWRTILPVWQCLPSILILTENTSRICQTATDKTTRSSYGGAGTKRRLPINSKNGLLQDQEDKGINFTGKTDLVKM</sequence>
<organism evidence="1 2">
    <name type="scientific">Choristoneura fumiferana</name>
    <name type="common">Spruce budworm moth</name>
    <name type="synonym">Archips fumiferana</name>
    <dbReference type="NCBI Taxonomy" id="7141"/>
    <lineage>
        <taxon>Eukaryota</taxon>
        <taxon>Metazoa</taxon>
        <taxon>Ecdysozoa</taxon>
        <taxon>Arthropoda</taxon>
        <taxon>Hexapoda</taxon>
        <taxon>Insecta</taxon>
        <taxon>Pterygota</taxon>
        <taxon>Neoptera</taxon>
        <taxon>Endopterygota</taxon>
        <taxon>Lepidoptera</taxon>
        <taxon>Glossata</taxon>
        <taxon>Ditrysia</taxon>
        <taxon>Tortricoidea</taxon>
        <taxon>Tortricidae</taxon>
        <taxon>Tortricinae</taxon>
        <taxon>Choristoneura</taxon>
    </lineage>
</organism>
<proteinExistence type="predicted"/>
<accession>A0ACC0K4X6</accession>
<reference evidence="1 2" key="1">
    <citation type="journal article" date="2022" name="Genome Biol. Evol.">
        <title>The Spruce Budworm Genome: Reconstructing the Evolutionary History of Antifreeze Proteins.</title>
        <authorList>
            <person name="Beliveau C."/>
            <person name="Gagne P."/>
            <person name="Picq S."/>
            <person name="Vernygora O."/>
            <person name="Keeling C.I."/>
            <person name="Pinkney K."/>
            <person name="Doucet D."/>
            <person name="Wen F."/>
            <person name="Johnston J.S."/>
            <person name="Maaroufi H."/>
            <person name="Boyle B."/>
            <person name="Laroche J."/>
            <person name="Dewar K."/>
            <person name="Juretic N."/>
            <person name="Blackburn G."/>
            <person name="Nisole A."/>
            <person name="Brunet B."/>
            <person name="Brandao M."/>
            <person name="Lumley L."/>
            <person name="Duan J."/>
            <person name="Quan G."/>
            <person name="Lucarotti C.J."/>
            <person name="Roe A.D."/>
            <person name="Sperling F.A.H."/>
            <person name="Levesque R.C."/>
            <person name="Cusson M."/>
        </authorList>
    </citation>
    <scope>NUCLEOTIDE SEQUENCE [LARGE SCALE GENOMIC DNA]</scope>
    <source>
        <strain evidence="1">Glfc:IPQL:Cfum</strain>
    </source>
</reference>
<evidence type="ECO:0000313" key="1">
    <source>
        <dbReference type="EMBL" id="KAI8431512.1"/>
    </source>
</evidence>
<protein>
    <submittedName>
        <fullName evidence="1">Uncharacterized protein</fullName>
    </submittedName>
</protein>
<keyword evidence="2" id="KW-1185">Reference proteome</keyword>
<dbReference type="EMBL" id="CM046130">
    <property type="protein sequence ID" value="KAI8431512.1"/>
    <property type="molecule type" value="Genomic_DNA"/>
</dbReference>
<name>A0ACC0K4X6_CHOFU</name>
<dbReference type="Proteomes" id="UP001064048">
    <property type="component" value="Chromosome 30"/>
</dbReference>
<comment type="caution">
    <text evidence="1">The sequence shown here is derived from an EMBL/GenBank/DDBJ whole genome shotgun (WGS) entry which is preliminary data.</text>
</comment>
<evidence type="ECO:0000313" key="2">
    <source>
        <dbReference type="Proteomes" id="UP001064048"/>
    </source>
</evidence>